<dbReference type="PROSITE" id="PS50118">
    <property type="entry name" value="HMG_BOX_2"/>
    <property type="match status" value="1"/>
</dbReference>
<evidence type="ECO:0000256" key="2">
    <source>
        <dbReference type="PROSITE-ProRule" id="PRU00267"/>
    </source>
</evidence>
<evidence type="ECO:0000256" key="4">
    <source>
        <dbReference type="SAM" id="MobiDB-lite"/>
    </source>
</evidence>
<keyword evidence="7" id="KW-1185">Reference proteome</keyword>
<accession>A0AAI8Z421</accession>
<dbReference type="SUPFAM" id="SSF47095">
    <property type="entry name" value="HMG-box"/>
    <property type="match status" value="2"/>
</dbReference>
<organism evidence="6 7">
    <name type="scientific">Lecanosticta acicola</name>
    <dbReference type="NCBI Taxonomy" id="111012"/>
    <lineage>
        <taxon>Eukaryota</taxon>
        <taxon>Fungi</taxon>
        <taxon>Dikarya</taxon>
        <taxon>Ascomycota</taxon>
        <taxon>Pezizomycotina</taxon>
        <taxon>Dothideomycetes</taxon>
        <taxon>Dothideomycetidae</taxon>
        <taxon>Mycosphaerellales</taxon>
        <taxon>Mycosphaerellaceae</taxon>
        <taxon>Lecanosticta</taxon>
    </lineage>
</organism>
<comment type="caution">
    <text evidence="6">The sequence shown here is derived from an EMBL/GenBank/DDBJ whole genome shotgun (WGS) entry which is preliminary data.</text>
</comment>
<evidence type="ECO:0000256" key="3">
    <source>
        <dbReference type="SAM" id="Coils"/>
    </source>
</evidence>
<evidence type="ECO:0000256" key="1">
    <source>
        <dbReference type="ARBA" id="ARBA00023125"/>
    </source>
</evidence>
<feature type="DNA-binding region" description="HMG box" evidence="2">
    <location>
        <begin position="252"/>
        <end position="318"/>
    </location>
</feature>
<feature type="compositionally biased region" description="Basic and acidic residues" evidence="4">
    <location>
        <begin position="103"/>
        <end position="123"/>
    </location>
</feature>
<evidence type="ECO:0000259" key="5">
    <source>
        <dbReference type="PROSITE" id="PS50118"/>
    </source>
</evidence>
<dbReference type="SMART" id="SM00398">
    <property type="entry name" value="HMG"/>
    <property type="match status" value="2"/>
</dbReference>
<keyword evidence="2" id="KW-0539">Nucleus</keyword>
<dbReference type="GO" id="GO:0003677">
    <property type="term" value="F:DNA binding"/>
    <property type="evidence" value="ECO:0007669"/>
    <property type="project" value="UniProtKB-UniRule"/>
</dbReference>
<dbReference type="InterPro" id="IPR050342">
    <property type="entry name" value="HMGB"/>
</dbReference>
<dbReference type="EMBL" id="CAVMBE010000057">
    <property type="protein sequence ID" value="CAK4032075.1"/>
    <property type="molecule type" value="Genomic_DNA"/>
</dbReference>
<evidence type="ECO:0000313" key="6">
    <source>
        <dbReference type="EMBL" id="CAK4032075.1"/>
    </source>
</evidence>
<feature type="compositionally biased region" description="Basic residues" evidence="4">
    <location>
        <begin position="56"/>
        <end position="65"/>
    </location>
</feature>
<dbReference type="PANTHER" id="PTHR48112:SF22">
    <property type="entry name" value="MITOCHONDRIAL TRANSCRIPTION FACTOR A, ISOFORM B"/>
    <property type="match status" value="1"/>
</dbReference>
<reference evidence="6" key="1">
    <citation type="submission" date="2023-11" db="EMBL/GenBank/DDBJ databases">
        <authorList>
            <person name="Alioto T."/>
            <person name="Alioto T."/>
            <person name="Gomez Garrido J."/>
        </authorList>
    </citation>
    <scope>NUCLEOTIDE SEQUENCE</scope>
</reference>
<evidence type="ECO:0000313" key="7">
    <source>
        <dbReference type="Proteomes" id="UP001296104"/>
    </source>
</evidence>
<name>A0AAI8Z421_9PEZI</name>
<feature type="domain" description="HMG box" evidence="5">
    <location>
        <begin position="252"/>
        <end position="318"/>
    </location>
</feature>
<keyword evidence="3" id="KW-0175">Coiled coil</keyword>
<feature type="coiled-coil region" evidence="3">
    <location>
        <begin position="183"/>
        <end position="210"/>
    </location>
</feature>
<dbReference type="Proteomes" id="UP001296104">
    <property type="component" value="Unassembled WGS sequence"/>
</dbReference>
<dbReference type="InterPro" id="IPR009071">
    <property type="entry name" value="HMG_box_dom"/>
</dbReference>
<proteinExistence type="predicted"/>
<dbReference type="Gene3D" id="1.10.30.10">
    <property type="entry name" value="High mobility group box domain"/>
    <property type="match status" value="2"/>
</dbReference>
<dbReference type="Pfam" id="PF00505">
    <property type="entry name" value="HMG_box"/>
    <property type="match status" value="1"/>
</dbReference>
<dbReference type="InterPro" id="IPR036910">
    <property type="entry name" value="HMG_box_dom_sf"/>
</dbReference>
<dbReference type="PANTHER" id="PTHR48112">
    <property type="entry name" value="HIGH MOBILITY GROUP PROTEIN DSP1"/>
    <property type="match status" value="1"/>
</dbReference>
<keyword evidence="1 2" id="KW-0238">DNA-binding</keyword>
<feature type="compositionally biased region" description="Basic residues" evidence="4">
    <location>
        <begin position="80"/>
        <end position="96"/>
    </location>
</feature>
<dbReference type="GO" id="GO:0005634">
    <property type="term" value="C:nucleus"/>
    <property type="evidence" value="ECO:0007669"/>
    <property type="project" value="UniProtKB-UniRule"/>
</dbReference>
<gene>
    <name evidence="6" type="ORF">LECACI_7A007233</name>
</gene>
<dbReference type="CDD" id="cd00084">
    <property type="entry name" value="HMG-box_SF"/>
    <property type="match status" value="1"/>
</dbReference>
<sequence length="341" mass="37836">MIGRALLRLPVRSRLLRLTGYQCQHGTIARTPTVFAVRTYATPGRPKRVVGEPSRPVKRSVKKAAAKPADGTSAAEKKTAVKKRKAAKKPAAKKQKAPLTVEQKAEKKARSKKRSDAAKLKELKEAALKPPKVNARASPWMVFMQEKLREADPIPKGQGQDAVHKTLAQNVKNISSQFRNLSAAQLEHYNHDANRRKADAEAEYKRWVESHSAEQILRANQARASLRRLVAADKKSTRKASSWPHIRDEREVKRPVNGFTHFTVNRHASGDFKKIAIAESAKLIAQEWKALNQDEKEKYNKLSSKDGDRYATEYKATYGYAPGILVGGNGTAQPRAAAAAA</sequence>
<feature type="region of interest" description="Disordered" evidence="4">
    <location>
        <begin position="46"/>
        <end position="123"/>
    </location>
</feature>
<protein>
    <recommendedName>
        <fullName evidence="5">HMG box domain-containing protein</fullName>
    </recommendedName>
</protein>
<dbReference type="AlphaFoldDB" id="A0AAI8Z421"/>